<keyword evidence="1" id="KW-0808">Transferase</keyword>
<sequence>MRLADFILRDMGRILLEWEAFVATLLPAAKNMDSLESKQGDKGQERNA</sequence>
<dbReference type="OrthoDB" id="9766708at2"/>
<evidence type="ECO:0000313" key="2">
    <source>
        <dbReference type="Proteomes" id="UP000054925"/>
    </source>
</evidence>
<dbReference type="AlphaFoldDB" id="A0A158KXA4"/>
<accession>A0A158KXA4</accession>
<dbReference type="EMBL" id="FCOL02000192">
    <property type="protein sequence ID" value="SAL85772.1"/>
    <property type="molecule type" value="Genomic_DNA"/>
</dbReference>
<comment type="caution">
    <text evidence="1">The sequence shown here is derived from an EMBL/GenBank/DDBJ whole genome shotgun (WGS) entry which is preliminary data.</text>
</comment>
<reference evidence="1" key="1">
    <citation type="submission" date="2016-01" db="EMBL/GenBank/DDBJ databases">
        <authorList>
            <person name="Peeters C."/>
        </authorList>
    </citation>
    <scope>NUCLEOTIDE SEQUENCE [LARGE SCALE GENOMIC DNA]</scope>
    <source>
        <strain evidence="1">LMG 22937</strain>
    </source>
</reference>
<organism evidence="1 2">
    <name type="scientific">Caballeronia terrestris</name>
    <dbReference type="NCBI Taxonomy" id="1226301"/>
    <lineage>
        <taxon>Bacteria</taxon>
        <taxon>Pseudomonadati</taxon>
        <taxon>Pseudomonadota</taxon>
        <taxon>Betaproteobacteria</taxon>
        <taxon>Burkholderiales</taxon>
        <taxon>Burkholderiaceae</taxon>
        <taxon>Caballeronia</taxon>
    </lineage>
</organism>
<evidence type="ECO:0000313" key="1">
    <source>
        <dbReference type="EMBL" id="SAL85772.1"/>
    </source>
</evidence>
<name>A0A158KXA4_9BURK</name>
<gene>
    <name evidence="1" type="ORF">AWB67_07030</name>
</gene>
<keyword evidence="1" id="KW-0418">Kinase</keyword>
<protein>
    <submittedName>
        <fullName evidence="1">Histidine kinase</fullName>
    </submittedName>
</protein>
<dbReference type="Proteomes" id="UP000054925">
    <property type="component" value="Unassembled WGS sequence"/>
</dbReference>
<dbReference type="GO" id="GO:0016301">
    <property type="term" value="F:kinase activity"/>
    <property type="evidence" value="ECO:0007669"/>
    <property type="project" value="UniProtKB-KW"/>
</dbReference>
<proteinExistence type="predicted"/>
<dbReference type="RefSeq" id="WP_159965108.1">
    <property type="nucleotide sequence ID" value="NZ_FCOL02000192.1"/>
</dbReference>
<keyword evidence="2" id="KW-1185">Reference proteome</keyword>